<dbReference type="EMBL" id="FONV01000001">
    <property type="protein sequence ID" value="SFE40310.1"/>
    <property type="molecule type" value="Genomic_DNA"/>
</dbReference>
<evidence type="ECO:0000259" key="4">
    <source>
        <dbReference type="Pfam" id="PF13313"/>
    </source>
</evidence>
<dbReference type="Pfam" id="PF17957">
    <property type="entry name" value="Big_7"/>
    <property type="match status" value="1"/>
</dbReference>
<sequence>MDKQGAEPVAPGGAGAPMPYRLRRVSRRHRRPLLAALVAVTVVAASLVGGSTPAAANTCGENPIVCENALDGNPSAEWEIDGAGDPTLQGFATDISVNAGQRIDFKIKSEGSSYSIKVYRLGWYDGDGARFITEVDPTTFAPQPPNCITDDDLQLLDCGNWHVSAHWNVPTTQVSGVYIARLKRTDIATTEASHITFVVRNDSSHSDLYFKTSDATWQAYNLYGGADFYQAPVNGRALKLSYNRPFATRGSDYGRDFLFSNEYPMLRFLERNGYDMSYTTDVDTDRHGELIKNHKTFLSVGHDEYWSGAQRANVEAARDAGVNLAFFSGNEVYWRTRWETSKDGSGTPYRTLVCYKETWGKDKIDDTSPEWTGTWRDPRFATQEQGAGLPENALTGTLYMANYTDLALQVPAAQGKLRLWRNTGLEDLAGNTTATLAPHTIGYESDEDLDNGFRPAGLIRLSTTTGPTPEYLQDFGNVTLAGTTTHHLTMYKAASGALVFGAGTVQWAWGLDQKHDGVDPQPADERMQQATVNLLADMDVQPATRMSTLDAATKSTDTQAPTVTVTSPANNTKVANGSQVTLQGTATDAGGGKVAGVEVSTDSGSTWHPADGTTSWSYSFYTSGAGLQAVRVRGIDDSANIQEPSTVVNLKLTGPTTIFGNKTPENAAVDDTAAIEPGIRFKATDDGYITGIRFYKGAGNTGSHTGSLWSADGDRLATGTFANESSAGWQKLTFADPEPIQKNKVYVASYTAPNGHYAADGSAFSLTGVDSSPLNVPKSTLTQGNGVFAYNAGFPTHSYNDTNYYVDVMFISSDKGAPSPVSLSPVANATVVPLSAEPSVKFSRALDHDSIEFGLKTAAGVAVPGGFSYDADERRVTFSPSVPLEASTKYTATVLASDTGGTPSDEPTVWSFTTDATAQIDTLFADDATPQVAADSDNSAIELGVKFVPTKNGKVVGVRFWQGPGNGGTHTGTLWSPTGGIMARATFSGESGSGWQSVRFDSAVTVTAGTTYTVSYFAPNGHYSATPGFFNSLWTRGPLTTPATTANGVYRYGTNGYPTNSYGSTNYWVDALFVANAGADPDPDPDPTTPPDGSTVGIFAADATPDHANWDDNDSITVGVKFTADVAGKVTGMRFYKGPQNTGIHTGTLYNSAGSPIASAPFTSETASGWQSVTFSPAIDVTPGETYTVAYWSSAGRYAVNLNQFASQGLDAPPLHVETRGGVYRPGDGFPQTATNHNFWVDVKFKPNS</sequence>
<feature type="domain" description="DUF4082" evidence="4">
    <location>
        <begin position="1103"/>
        <end position="1241"/>
    </location>
</feature>
<reference evidence="6 7" key="1">
    <citation type="submission" date="2016-10" db="EMBL/GenBank/DDBJ databases">
        <authorList>
            <person name="de Groot N.N."/>
        </authorList>
    </citation>
    <scope>NUCLEOTIDE SEQUENCE [LARGE SCALE GENOMIC DNA]</scope>
    <source>
        <strain evidence="6 7">DSM 43019</strain>
    </source>
</reference>
<dbReference type="InterPro" id="IPR025141">
    <property type="entry name" value="DUF4082"/>
</dbReference>
<protein>
    <submittedName>
        <fullName evidence="6">Mo-co oxidoreductase dimerisation domain-containing protein</fullName>
    </submittedName>
</protein>
<dbReference type="Pfam" id="PF13205">
    <property type="entry name" value="Big_5"/>
    <property type="match status" value="1"/>
</dbReference>
<accession>A0A1I2ABW4</accession>
<proteinExistence type="predicted"/>
<dbReference type="Gene3D" id="2.60.40.3710">
    <property type="match status" value="1"/>
</dbReference>
<dbReference type="Pfam" id="PF20254">
    <property type="entry name" value="DMFA2_C"/>
    <property type="match status" value="1"/>
</dbReference>
<name>A0A1I2ABW4_9ACTN</name>
<keyword evidence="1" id="KW-0732">Signal</keyword>
<keyword evidence="7" id="KW-1185">Reference proteome</keyword>
<feature type="domain" description="N,N-dimethylformamidase beta subunit-like C-terminal" evidence="5">
    <location>
        <begin position="116"/>
        <end position="515"/>
    </location>
</feature>
<dbReference type="Proteomes" id="UP000199645">
    <property type="component" value="Unassembled WGS sequence"/>
</dbReference>
<evidence type="ECO:0000313" key="6">
    <source>
        <dbReference type="EMBL" id="SFE40310.1"/>
    </source>
</evidence>
<dbReference type="STRING" id="35752.SAMN05421541_101577"/>
<organism evidence="6 7">
    <name type="scientific">Actinoplanes philippinensis</name>
    <dbReference type="NCBI Taxonomy" id="35752"/>
    <lineage>
        <taxon>Bacteria</taxon>
        <taxon>Bacillati</taxon>
        <taxon>Actinomycetota</taxon>
        <taxon>Actinomycetes</taxon>
        <taxon>Micromonosporales</taxon>
        <taxon>Micromonosporaceae</taxon>
        <taxon>Actinoplanes</taxon>
    </lineage>
</organism>
<evidence type="ECO:0000259" key="3">
    <source>
        <dbReference type="Pfam" id="PF13205"/>
    </source>
</evidence>
<feature type="domain" description="SbsA Ig-like" evidence="3">
    <location>
        <begin position="814"/>
        <end position="914"/>
    </location>
</feature>
<feature type="domain" description="DUF4082" evidence="4">
    <location>
        <begin position="928"/>
        <end position="1069"/>
    </location>
</feature>
<feature type="compositionally biased region" description="Low complexity" evidence="2">
    <location>
        <begin position="1"/>
        <end position="19"/>
    </location>
</feature>
<feature type="compositionally biased region" description="Polar residues" evidence="2">
    <location>
        <begin position="600"/>
        <end position="609"/>
    </location>
</feature>
<evidence type="ECO:0000256" key="1">
    <source>
        <dbReference type="ARBA" id="ARBA00022729"/>
    </source>
</evidence>
<dbReference type="InterPro" id="IPR046540">
    <property type="entry name" value="DMFA2_C"/>
</dbReference>
<evidence type="ECO:0000259" key="5">
    <source>
        <dbReference type="Pfam" id="PF20254"/>
    </source>
</evidence>
<dbReference type="Gene3D" id="2.60.40.650">
    <property type="match status" value="1"/>
</dbReference>
<evidence type="ECO:0000256" key="2">
    <source>
        <dbReference type="SAM" id="MobiDB-lite"/>
    </source>
</evidence>
<dbReference type="InterPro" id="IPR032812">
    <property type="entry name" value="SbsA_Ig"/>
</dbReference>
<feature type="compositionally biased region" description="Polar residues" evidence="2">
    <location>
        <begin position="553"/>
        <end position="586"/>
    </location>
</feature>
<feature type="region of interest" description="Disordered" evidence="2">
    <location>
        <begin position="1"/>
        <end position="21"/>
    </location>
</feature>
<dbReference type="InterPro" id="IPR014756">
    <property type="entry name" value="Ig_E-set"/>
</dbReference>
<dbReference type="SUPFAM" id="SSF81296">
    <property type="entry name" value="E set domains"/>
    <property type="match status" value="1"/>
</dbReference>
<dbReference type="AlphaFoldDB" id="A0A1I2ABW4"/>
<feature type="domain" description="DUF4082" evidence="4">
    <location>
        <begin position="662"/>
        <end position="806"/>
    </location>
</feature>
<gene>
    <name evidence="6" type="ORF">SAMN05421541_101577</name>
</gene>
<feature type="region of interest" description="Disordered" evidence="2">
    <location>
        <begin position="551"/>
        <end position="609"/>
    </location>
</feature>
<evidence type="ECO:0000313" key="7">
    <source>
        <dbReference type="Proteomes" id="UP000199645"/>
    </source>
</evidence>
<dbReference type="Pfam" id="PF13313">
    <property type="entry name" value="DUF4082"/>
    <property type="match status" value="3"/>
</dbReference>